<evidence type="ECO:0000313" key="4">
    <source>
        <dbReference type="Proteomes" id="UP000272888"/>
    </source>
</evidence>
<dbReference type="EMBL" id="RAWB01000738">
    <property type="protein sequence ID" value="RKH40794.1"/>
    <property type="molecule type" value="Genomic_DNA"/>
</dbReference>
<evidence type="ECO:0000313" key="3">
    <source>
        <dbReference type="EMBL" id="RKH40794.1"/>
    </source>
</evidence>
<evidence type="ECO:0000259" key="2">
    <source>
        <dbReference type="PROSITE" id="PS51782"/>
    </source>
</evidence>
<dbReference type="InterPro" id="IPR045361">
    <property type="entry name" value="CIS_tube_prot_N"/>
</dbReference>
<feature type="region of interest" description="Disordered" evidence="1">
    <location>
        <begin position="201"/>
        <end position="225"/>
    </location>
</feature>
<feature type="domain" description="LysM" evidence="2">
    <location>
        <begin position="150"/>
        <end position="201"/>
    </location>
</feature>
<reference evidence="4" key="1">
    <citation type="submission" date="2018-09" db="EMBL/GenBank/DDBJ databases">
        <authorList>
            <person name="Livingstone P.G."/>
            <person name="Whitworth D.E."/>
        </authorList>
    </citation>
    <scope>NUCLEOTIDE SEQUENCE [LARGE SCALE GENOMIC DNA]</scope>
    <source>
        <strain evidence="4">CA051B</strain>
    </source>
</reference>
<dbReference type="AlphaFoldDB" id="A0A3A8NMZ3"/>
<protein>
    <submittedName>
        <fullName evidence="3">Peptidoglycan-binding protein LysM</fullName>
    </submittedName>
</protein>
<dbReference type="RefSeq" id="WP_120614094.1">
    <property type="nucleotide sequence ID" value="NZ_RAWB01000738.1"/>
</dbReference>
<accession>A0A3A8NMZ3</accession>
<evidence type="ECO:0000256" key="1">
    <source>
        <dbReference type="SAM" id="MobiDB-lite"/>
    </source>
</evidence>
<keyword evidence="4" id="KW-1185">Reference proteome</keyword>
<gene>
    <name evidence="3" type="ORF">D7V93_39250</name>
</gene>
<dbReference type="PROSITE" id="PS51782">
    <property type="entry name" value="LYSM"/>
    <property type="match status" value="1"/>
</dbReference>
<comment type="caution">
    <text evidence="3">The sequence shown here is derived from an EMBL/GenBank/DDBJ whole genome shotgun (WGS) entry which is preliminary data.</text>
</comment>
<sequence>MTLRKAIIQNLDSREQIEVMYNPVEYTSSTQLVTSRVGSTLQFQRMESPSFSVNLFFDTYEQGTDVRNLTRRLVAFQEPTVGSKEPREPPTCLFSWGGFQYTGVIRKIDQRFTMFLPSGAPVRAELSVTFEQVLTPRQAIENAGLDNCRKLHIVSQGDRLDLIAFRELGDASAWPRIASLNGIVDPLNFPSQAQIGTALIIPDQGESPEPRSASQAGRLDRPRAS</sequence>
<organism evidence="3 4">
    <name type="scientific">Corallococcus llansteffanensis</name>
    <dbReference type="NCBI Taxonomy" id="2316731"/>
    <lineage>
        <taxon>Bacteria</taxon>
        <taxon>Pseudomonadati</taxon>
        <taxon>Myxococcota</taxon>
        <taxon>Myxococcia</taxon>
        <taxon>Myxococcales</taxon>
        <taxon>Cystobacterineae</taxon>
        <taxon>Myxococcaceae</taxon>
        <taxon>Corallococcus</taxon>
    </lineage>
</organism>
<name>A0A3A8NMZ3_9BACT</name>
<dbReference type="InterPro" id="IPR018392">
    <property type="entry name" value="LysM"/>
</dbReference>
<proteinExistence type="predicted"/>
<dbReference type="Proteomes" id="UP000272888">
    <property type="component" value="Unassembled WGS sequence"/>
</dbReference>
<dbReference type="Pfam" id="PF19266">
    <property type="entry name" value="CIS_tube"/>
    <property type="match status" value="1"/>
</dbReference>